<organism evidence="1">
    <name type="scientific">Corethron hystrix</name>
    <dbReference type="NCBI Taxonomy" id="216773"/>
    <lineage>
        <taxon>Eukaryota</taxon>
        <taxon>Sar</taxon>
        <taxon>Stramenopiles</taxon>
        <taxon>Ochrophyta</taxon>
        <taxon>Bacillariophyta</taxon>
        <taxon>Coscinodiscophyceae</taxon>
        <taxon>Corethrophycidae</taxon>
        <taxon>Corethrales</taxon>
        <taxon>Corethraceae</taxon>
        <taxon>Corethron</taxon>
    </lineage>
</organism>
<gene>
    <name evidence="1" type="ORF">CHYS00102_LOCUS15782</name>
</gene>
<protein>
    <submittedName>
        <fullName evidence="1">Uncharacterized protein</fullName>
    </submittedName>
</protein>
<sequence>MPFTIHDKLERSYKMTMSRSEVNLEVRIKRNDSESYRNSIAVAENGHCKKISDILTDRLGFEDVSPRTGSEICRHHSMPCLFERMAEESIEDCVSTFSDVAPCSLKRNLGSRCQNSIPTIFERMTVESLQDRDGLCELDARSALSSGSNSPTRTLPTLPERFSDDSISDRLDFSIALHKISSTGSLSSLASLPEKMEIESQVPSSPARISIVKDSRISNMYTVIELEDEE</sequence>
<dbReference type="EMBL" id="HBFR01021936">
    <property type="protein sequence ID" value="CAD8888583.1"/>
    <property type="molecule type" value="Transcribed_RNA"/>
</dbReference>
<evidence type="ECO:0000313" key="1">
    <source>
        <dbReference type="EMBL" id="CAD8888583.1"/>
    </source>
</evidence>
<reference evidence="1" key="1">
    <citation type="submission" date="2021-01" db="EMBL/GenBank/DDBJ databases">
        <authorList>
            <person name="Corre E."/>
            <person name="Pelletier E."/>
            <person name="Niang G."/>
            <person name="Scheremetjew M."/>
            <person name="Finn R."/>
            <person name="Kale V."/>
            <person name="Holt S."/>
            <person name="Cochrane G."/>
            <person name="Meng A."/>
            <person name="Brown T."/>
            <person name="Cohen L."/>
        </authorList>
    </citation>
    <scope>NUCLEOTIDE SEQUENCE</scope>
    <source>
        <strain evidence="1">308</strain>
    </source>
</reference>
<name>A0A7S1BIJ4_9STRA</name>
<dbReference type="AlphaFoldDB" id="A0A7S1BIJ4"/>
<accession>A0A7S1BIJ4</accession>
<proteinExistence type="predicted"/>